<protein>
    <submittedName>
        <fullName evidence="1">Uncharacterized protein</fullName>
    </submittedName>
</protein>
<evidence type="ECO:0000313" key="1">
    <source>
        <dbReference type="EMBL" id="KAH3671865.1"/>
    </source>
</evidence>
<reference evidence="1" key="2">
    <citation type="submission" date="2021-01" db="EMBL/GenBank/DDBJ databases">
        <authorList>
            <person name="Schikora-Tamarit M.A."/>
        </authorList>
    </citation>
    <scope>NUCLEOTIDE SEQUENCE</scope>
    <source>
        <strain evidence="1">CBS6075</strain>
    </source>
</reference>
<name>A0A9P8PHR5_9ASCO</name>
<dbReference type="EMBL" id="JAEUBE010000042">
    <property type="protein sequence ID" value="KAH3671865.1"/>
    <property type="molecule type" value="Genomic_DNA"/>
</dbReference>
<gene>
    <name evidence="1" type="ORF">OGAPHI_000051</name>
</gene>
<organism evidence="1 2">
    <name type="scientific">Ogataea philodendri</name>
    <dbReference type="NCBI Taxonomy" id="1378263"/>
    <lineage>
        <taxon>Eukaryota</taxon>
        <taxon>Fungi</taxon>
        <taxon>Dikarya</taxon>
        <taxon>Ascomycota</taxon>
        <taxon>Saccharomycotina</taxon>
        <taxon>Pichiomycetes</taxon>
        <taxon>Pichiales</taxon>
        <taxon>Pichiaceae</taxon>
        <taxon>Ogataea</taxon>
    </lineage>
</organism>
<dbReference type="GeneID" id="70232019"/>
<dbReference type="Proteomes" id="UP000769157">
    <property type="component" value="Unassembled WGS sequence"/>
</dbReference>
<keyword evidence="2" id="KW-1185">Reference proteome</keyword>
<accession>A0A9P8PHR5</accession>
<evidence type="ECO:0000313" key="2">
    <source>
        <dbReference type="Proteomes" id="UP000769157"/>
    </source>
</evidence>
<reference evidence="1" key="1">
    <citation type="journal article" date="2021" name="Open Biol.">
        <title>Shared evolutionary footprints suggest mitochondrial oxidative damage underlies multiple complex I losses in fungi.</title>
        <authorList>
            <person name="Schikora-Tamarit M.A."/>
            <person name="Marcet-Houben M."/>
            <person name="Nosek J."/>
            <person name="Gabaldon T."/>
        </authorList>
    </citation>
    <scope>NUCLEOTIDE SEQUENCE</scope>
    <source>
        <strain evidence="1">CBS6075</strain>
    </source>
</reference>
<proteinExistence type="predicted"/>
<sequence>MAGSRVNHHLGAATRWVPGLENLQKSWLGDGLGQITNKNRVFVVPLRRLGGDGRAWGVRRRPIKLEKSHIISSRNGLPVKHFQHFVGILKVVESNEAVSCIGQSKAHALLVSDELDRMDEDFVRSKDAGPYLLDGGLVPSLVEIPHPDLRNLLVSLLVILEPSWLTRRRIRGIRGGVGPGRVV</sequence>
<dbReference type="AlphaFoldDB" id="A0A9P8PHR5"/>
<dbReference type="RefSeq" id="XP_046064980.1">
    <property type="nucleotide sequence ID" value="XM_046206466.1"/>
</dbReference>
<comment type="caution">
    <text evidence="1">The sequence shown here is derived from an EMBL/GenBank/DDBJ whole genome shotgun (WGS) entry which is preliminary data.</text>
</comment>